<dbReference type="Gene3D" id="1.10.10.10">
    <property type="entry name" value="Winged helix-like DNA-binding domain superfamily/Winged helix DNA-binding domain"/>
    <property type="match status" value="1"/>
</dbReference>
<keyword evidence="2 6" id="KW-0808">Transferase</keyword>
<dbReference type="KEGG" id="ttr:Tter_2164"/>
<dbReference type="CDD" id="cd02440">
    <property type="entry name" value="AdoMet_MTases"/>
    <property type="match status" value="1"/>
</dbReference>
<feature type="domain" description="O-methyltransferase dimerisation" evidence="5">
    <location>
        <begin position="33"/>
        <end position="101"/>
    </location>
</feature>
<accession>D1CH44</accession>
<dbReference type="AlphaFoldDB" id="D1CH44"/>
<dbReference type="GO" id="GO:0032259">
    <property type="term" value="P:methylation"/>
    <property type="evidence" value="ECO:0007669"/>
    <property type="project" value="UniProtKB-KW"/>
</dbReference>
<dbReference type="CDD" id="cd00090">
    <property type="entry name" value="HTH_ARSR"/>
    <property type="match status" value="1"/>
</dbReference>
<evidence type="ECO:0000256" key="3">
    <source>
        <dbReference type="ARBA" id="ARBA00022691"/>
    </source>
</evidence>
<evidence type="ECO:0000313" key="6">
    <source>
        <dbReference type="EMBL" id="ACZ43065.1"/>
    </source>
</evidence>
<reference evidence="7" key="1">
    <citation type="journal article" date="2010" name="Stand. Genomic Sci.">
        <title>Complete genome sequence of 'Thermobaculum terrenum' type strain (YNP1).</title>
        <authorList>
            <person name="Kiss H."/>
            <person name="Cleland D."/>
            <person name="Lapidus A."/>
            <person name="Lucas S."/>
            <person name="Glavina Del Rio T."/>
            <person name="Nolan M."/>
            <person name="Tice H."/>
            <person name="Han C."/>
            <person name="Goodwin L."/>
            <person name="Pitluck S."/>
            <person name="Liolios K."/>
            <person name="Ivanova N."/>
            <person name="Mavromatis K."/>
            <person name="Ovchinnikova G."/>
            <person name="Pati A."/>
            <person name="Chen A."/>
            <person name="Palaniappan K."/>
            <person name="Land M."/>
            <person name="Hauser L."/>
            <person name="Chang Y."/>
            <person name="Jeffries C."/>
            <person name="Lu M."/>
            <person name="Brettin T."/>
            <person name="Detter J."/>
            <person name="Goker M."/>
            <person name="Tindall B."/>
            <person name="Beck B."/>
            <person name="McDermott T."/>
            <person name="Woyke T."/>
            <person name="Bristow J."/>
            <person name="Eisen J."/>
            <person name="Markowitz V."/>
            <person name="Hugenholtz P."/>
            <person name="Kyrpides N."/>
            <person name="Klenk H."/>
            <person name="Cheng J."/>
        </authorList>
    </citation>
    <scope>NUCLEOTIDE SEQUENCE [LARGE SCALE GENOMIC DNA]</scope>
    <source>
        <strain evidence="7">ATCC BAA-798 / YNP1</strain>
    </source>
</reference>
<keyword evidence="7" id="KW-1185">Reference proteome</keyword>
<evidence type="ECO:0000256" key="2">
    <source>
        <dbReference type="ARBA" id="ARBA00022679"/>
    </source>
</evidence>
<dbReference type="HOGENOM" id="CLU_005533_4_1_0"/>
<dbReference type="InterPro" id="IPR036388">
    <property type="entry name" value="WH-like_DNA-bd_sf"/>
</dbReference>
<dbReference type="Pfam" id="PF00891">
    <property type="entry name" value="Methyltransf_2"/>
    <property type="match status" value="1"/>
</dbReference>
<dbReference type="InterPro" id="IPR011991">
    <property type="entry name" value="ArsR-like_HTH"/>
</dbReference>
<dbReference type="InterPro" id="IPR036390">
    <property type="entry name" value="WH_DNA-bd_sf"/>
</dbReference>
<dbReference type="eggNOG" id="COG2226">
    <property type="taxonomic scope" value="Bacteria"/>
</dbReference>
<dbReference type="InterPro" id="IPR001077">
    <property type="entry name" value="COMT_C"/>
</dbReference>
<dbReference type="InterPro" id="IPR029063">
    <property type="entry name" value="SAM-dependent_MTases_sf"/>
</dbReference>
<keyword evidence="1 6" id="KW-0489">Methyltransferase</keyword>
<dbReference type="InterPro" id="IPR016461">
    <property type="entry name" value="COMT-like"/>
</dbReference>
<organism evidence="6 7">
    <name type="scientific">Thermobaculum terrenum (strain ATCC BAA-798 / CCMEE 7001 / YNP1)</name>
    <dbReference type="NCBI Taxonomy" id="525904"/>
    <lineage>
        <taxon>Bacteria</taxon>
        <taxon>Bacillati</taxon>
        <taxon>Chloroflexota</taxon>
        <taxon>Chloroflexia</taxon>
        <taxon>Candidatus Thermobaculales</taxon>
        <taxon>Candidatus Thermobaculaceae</taxon>
        <taxon>Thermobaculum</taxon>
    </lineage>
</organism>
<evidence type="ECO:0000259" key="4">
    <source>
        <dbReference type="Pfam" id="PF00891"/>
    </source>
</evidence>
<dbReference type="Pfam" id="PF08100">
    <property type="entry name" value="Dimerisation"/>
    <property type="match status" value="1"/>
</dbReference>
<keyword evidence="3" id="KW-0949">S-adenosyl-L-methionine</keyword>
<gene>
    <name evidence="6" type="ordered locus">Tter_2164</name>
</gene>
<dbReference type="InterPro" id="IPR012967">
    <property type="entry name" value="COMT_dimerisation"/>
</dbReference>
<dbReference type="SUPFAM" id="SSF46785">
    <property type="entry name" value="Winged helix' DNA-binding domain"/>
    <property type="match status" value="1"/>
</dbReference>
<dbReference type="GO" id="GO:0008171">
    <property type="term" value="F:O-methyltransferase activity"/>
    <property type="evidence" value="ECO:0007669"/>
    <property type="project" value="InterPro"/>
</dbReference>
<name>D1CH44_THET1</name>
<dbReference type="PANTHER" id="PTHR43712">
    <property type="entry name" value="PUTATIVE (AFU_ORTHOLOGUE AFUA_4G14580)-RELATED"/>
    <property type="match status" value="1"/>
</dbReference>
<dbReference type="RefSeq" id="WP_012876096.1">
    <property type="nucleotide sequence ID" value="NC_013526.1"/>
</dbReference>
<dbReference type="PANTHER" id="PTHR43712:SF2">
    <property type="entry name" value="O-METHYLTRANSFERASE CICE"/>
    <property type="match status" value="1"/>
</dbReference>
<evidence type="ECO:0000313" key="7">
    <source>
        <dbReference type="Proteomes" id="UP000000323"/>
    </source>
</evidence>
<dbReference type="Gene3D" id="3.40.50.150">
    <property type="entry name" value="Vaccinia Virus protein VP39"/>
    <property type="match status" value="1"/>
</dbReference>
<evidence type="ECO:0000256" key="1">
    <source>
        <dbReference type="ARBA" id="ARBA00022603"/>
    </source>
</evidence>
<feature type="domain" description="O-methyltransferase C-terminal" evidence="4">
    <location>
        <begin position="145"/>
        <end position="300"/>
    </location>
</feature>
<sequence>MRLGVLADNLLEWLALHLGLVPVPFLQTLHAVGLGRVLMGATRLGIFEALAKGPLPAAEVARACGLTEDGARRVLEVLASSGYLRRRGELYALTRLSRRWLLRDSPVSLHDSMLFRYLEWEYIERAEDYVRTGEPVRMHEEMTPEGWELYQRGMRSLARLSAPEVARKVPVPKHPRRMLDVGGAHGLLSVALCRRYPGLRAEVLDLPEAVEASRPLLAQEGMGDRVVHLVGDARHQDLGEGLYDLVLVANLIHHFDEPTNRDLCLRIARALRPGGYLVVVDTFGTGARRGQLEALADLYFASTSLSGAWPLESVTTWQRDAGLAPQRYRRLVTMPGFGIQAASKPR</sequence>
<dbReference type="PROSITE" id="PS51683">
    <property type="entry name" value="SAM_OMT_II"/>
    <property type="match status" value="1"/>
</dbReference>
<proteinExistence type="predicted"/>
<protein>
    <submittedName>
        <fullName evidence="6">Methyltransferase type 11</fullName>
    </submittedName>
</protein>
<dbReference type="EMBL" id="CP001826">
    <property type="protein sequence ID" value="ACZ43065.1"/>
    <property type="molecule type" value="Genomic_DNA"/>
</dbReference>
<dbReference type="SUPFAM" id="SSF53335">
    <property type="entry name" value="S-adenosyl-L-methionine-dependent methyltransferases"/>
    <property type="match status" value="1"/>
</dbReference>
<evidence type="ECO:0000259" key="5">
    <source>
        <dbReference type="Pfam" id="PF08100"/>
    </source>
</evidence>
<dbReference type="GO" id="GO:0046983">
    <property type="term" value="F:protein dimerization activity"/>
    <property type="evidence" value="ECO:0007669"/>
    <property type="project" value="InterPro"/>
</dbReference>
<dbReference type="Proteomes" id="UP000000323">
    <property type="component" value="Chromosome 2"/>
</dbReference>